<evidence type="ECO:0000313" key="9">
    <source>
        <dbReference type="EMBL" id="KAL3692766.1"/>
    </source>
</evidence>
<evidence type="ECO:0000256" key="6">
    <source>
        <dbReference type="ARBA" id="ARBA00023136"/>
    </source>
</evidence>
<gene>
    <name evidence="9" type="ORF">R1sor_006417</name>
</gene>
<feature type="domain" description="PGG" evidence="8">
    <location>
        <begin position="231"/>
        <end position="346"/>
    </location>
</feature>
<sequence length="399" mass="44530">MEWFELLRRSKFDSGYPSYFLTSVHAGVTSEILLTPLQHSVLKGYDTLVQRMVQDDTYYDDELIKSGAHEEIRFSSDMGKPDGTLKSALLWAAEQADPEVLRLILETGRFDLHCQDQHGNTLLHAAVRCEDPTSLPTMLLNFLEVPKECPHGLRNLDHSLMTRPQQREEEFHRESRRHGCLNLLLQEGLDIWETNKTGRIPDPGPKASPGYNLWWYERLAKETLDQKASFNAAGGAVSVTAALVATASYIGPLQPPLAYSWEDKDGVSKVQSGITAVRVFFVLSTLAFYLAIAAVVLSFTPVLPAPHESTRGELKRIRRSVLWALMFLIVSLIAILFAFASASIVVISSAERWLTVAPVVVGCVICVVVLIFCCFRAIKLVSHKNSSVGRLYIESGKER</sequence>
<proteinExistence type="predicted"/>
<dbReference type="EMBL" id="JBJQOH010000003">
    <property type="protein sequence ID" value="KAL3692766.1"/>
    <property type="molecule type" value="Genomic_DNA"/>
</dbReference>
<protein>
    <recommendedName>
        <fullName evidence="8">PGG domain-containing protein</fullName>
    </recommendedName>
</protein>
<feature type="transmembrane region" description="Helical" evidence="7">
    <location>
        <begin position="321"/>
        <end position="347"/>
    </location>
</feature>
<evidence type="ECO:0000313" key="10">
    <source>
        <dbReference type="Proteomes" id="UP001633002"/>
    </source>
</evidence>
<keyword evidence="6 7" id="KW-0472">Membrane</keyword>
<comment type="caution">
    <text evidence="9">The sequence shown here is derived from an EMBL/GenBank/DDBJ whole genome shotgun (WGS) entry which is preliminary data.</text>
</comment>
<accession>A0ABD3HPL6</accession>
<dbReference type="Pfam" id="PF13637">
    <property type="entry name" value="Ank_4"/>
    <property type="match status" value="1"/>
</dbReference>
<name>A0ABD3HPL6_9MARC</name>
<keyword evidence="4 7" id="KW-1133">Transmembrane helix</keyword>
<evidence type="ECO:0000256" key="7">
    <source>
        <dbReference type="SAM" id="Phobius"/>
    </source>
</evidence>
<evidence type="ECO:0000259" key="8">
    <source>
        <dbReference type="Pfam" id="PF13962"/>
    </source>
</evidence>
<evidence type="ECO:0000256" key="4">
    <source>
        <dbReference type="ARBA" id="ARBA00022989"/>
    </source>
</evidence>
<keyword evidence="5" id="KW-0040">ANK repeat</keyword>
<feature type="transmembrane region" description="Helical" evidence="7">
    <location>
        <begin position="279"/>
        <end position="300"/>
    </location>
</feature>
<keyword evidence="2 7" id="KW-0812">Transmembrane</keyword>
<feature type="transmembrane region" description="Helical" evidence="7">
    <location>
        <begin position="353"/>
        <end position="375"/>
    </location>
</feature>
<evidence type="ECO:0000256" key="1">
    <source>
        <dbReference type="ARBA" id="ARBA00004141"/>
    </source>
</evidence>
<keyword evidence="10" id="KW-1185">Reference proteome</keyword>
<evidence type="ECO:0000256" key="3">
    <source>
        <dbReference type="ARBA" id="ARBA00022737"/>
    </source>
</evidence>
<dbReference type="Gene3D" id="1.25.40.20">
    <property type="entry name" value="Ankyrin repeat-containing domain"/>
    <property type="match status" value="1"/>
</dbReference>
<keyword evidence="3" id="KW-0677">Repeat</keyword>
<dbReference type="InterPro" id="IPR026961">
    <property type="entry name" value="PGG_dom"/>
</dbReference>
<feature type="transmembrane region" description="Helical" evidence="7">
    <location>
        <begin position="228"/>
        <end position="250"/>
    </location>
</feature>
<dbReference type="PANTHER" id="PTHR24186">
    <property type="entry name" value="PROTEIN PHOSPHATASE 1 REGULATORY SUBUNIT"/>
    <property type="match status" value="1"/>
</dbReference>
<dbReference type="GO" id="GO:0016020">
    <property type="term" value="C:membrane"/>
    <property type="evidence" value="ECO:0007669"/>
    <property type="project" value="UniProtKB-SubCell"/>
</dbReference>
<dbReference type="Proteomes" id="UP001633002">
    <property type="component" value="Unassembled WGS sequence"/>
</dbReference>
<dbReference type="Pfam" id="PF13962">
    <property type="entry name" value="PGG"/>
    <property type="match status" value="1"/>
</dbReference>
<dbReference type="PANTHER" id="PTHR24186:SF38">
    <property type="entry name" value="ANKYRIN REPEAT FAMILY PROTEIN"/>
    <property type="match status" value="1"/>
</dbReference>
<evidence type="ECO:0000256" key="2">
    <source>
        <dbReference type="ARBA" id="ARBA00022692"/>
    </source>
</evidence>
<reference evidence="9 10" key="1">
    <citation type="submission" date="2024-09" db="EMBL/GenBank/DDBJ databases">
        <title>Chromosome-scale assembly of Riccia sorocarpa.</title>
        <authorList>
            <person name="Paukszto L."/>
        </authorList>
    </citation>
    <scope>NUCLEOTIDE SEQUENCE [LARGE SCALE GENOMIC DNA]</scope>
    <source>
        <strain evidence="9">LP-2024</strain>
        <tissue evidence="9">Aerial parts of the thallus</tissue>
    </source>
</reference>
<dbReference type="AlphaFoldDB" id="A0ABD3HPL6"/>
<dbReference type="SUPFAM" id="SSF48403">
    <property type="entry name" value="Ankyrin repeat"/>
    <property type="match status" value="1"/>
</dbReference>
<organism evidence="9 10">
    <name type="scientific">Riccia sorocarpa</name>
    <dbReference type="NCBI Taxonomy" id="122646"/>
    <lineage>
        <taxon>Eukaryota</taxon>
        <taxon>Viridiplantae</taxon>
        <taxon>Streptophyta</taxon>
        <taxon>Embryophyta</taxon>
        <taxon>Marchantiophyta</taxon>
        <taxon>Marchantiopsida</taxon>
        <taxon>Marchantiidae</taxon>
        <taxon>Marchantiales</taxon>
        <taxon>Ricciaceae</taxon>
        <taxon>Riccia</taxon>
    </lineage>
</organism>
<evidence type="ECO:0000256" key="5">
    <source>
        <dbReference type="ARBA" id="ARBA00023043"/>
    </source>
</evidence>
<comment type="subcellular location">
    <subcellularLocation>
        <location evidence="1">Membrane</location>
        <topology evidence="1">Multi-pass membrane protein</topology>
    </subcellularLocation>
</comment>
<dbReference type="InterPro" id="IPR036770">
    <property type="entry name" value="Ankyrin_rpt-contain_sf"/>
</dbReference>
<dbReference type="InterPro" id="IPR002110">
    <property type="entry name" value="Ankyrin_rpt"/>
</dbReference>